<name>A0A9W4UTX9_9PLEO</name>
<sequence>MATVSRAKMILSEMNLRIHTNTYHRNQSPAPVRMARHEAIPPTYHSLMADVDGLSNPGDEDYSPQENIRMLAASRKASLEALKLYSGCFDFHPTPMERFCASSPSAPFGDVESLDASYVASEMRMITGTGCEADTCPGSPRPSSDTLSVSRYQEPRKERREHVVGRSRTRRRLQKSRRSLAHRIRGSFGTR</sequence>
<comment type="caution">
    <text evidence="2">The sequence shown here is derived from an EMBL/GenBank/DDBJ whole genome shotgun (WGS) entry which is preliminary data.</text>
</comment>
<feature type="region of interest" description="Disordered" evidence="1">
    <location>
        <begin position="130"/>
        <end position="191"/>
    </location>
</feature>
<proteinExistence type="predicted"/>
<keyword evidence="3" id="KW-1185">Reference proteome</keyword>
<feature type="compositionally biased region" description="Polar residues" evidence="1">
    <location>
        <begin position="141"/>
        <end position="151"/>
    </location>
</feature>
<protein>
    <submittedName>
        <fullName evidence="2">Uncharacterized protein</fullName>
    </submittedName>
</protein>
<dbReference type="EMBL" id="CAOQHR010000013">
    <property type="protein sequence ID" value="CAI6342150.1"/>
    <property type="molecule type" value="Genomic_DNA"/>
</dbReference>
<dbReference type="OrthoDB" id="3778648at2759"/>
<dbReference type="Proteomes" id="UP001152607">
    <property type="component" value="Unassembled WGS sequence"/>
</dbReference>
<feature type="compositionally biased region" description="Basic and acidic residues" evidence="1">
    <location>
        <begin position="153"/>
        <end position="164"/>
    </location>
</feature>
<dbReference type="AlphaFoldDB" id="A0A9W4UTX9"/>
<evidence type="ECO:0000313" key="2">
    <source>
        <dbReference type="EMBL" id="CAI6342150.1"/>
    </source>
</evidence>
<feature type="compositionally biased region" description="Basic residues" evidence="1">
    <location>
        <begin position="165"/>
        <end position="185"/>
    </location>
</feature>
<evidence type="ECO:0000256" key="1">
    <source>
        <dbReference type="SAM" id="MobiDB-lite"/>
    </source>
</evidence>
<gene>
    <name evidence="2" type="ORF">PDIGIT_LOCUS15353</name>
</gene>
<accession>A0A9W4UTX9</accession>
<organism evidence="2 3">
    <name type="scientific">Periconia digitata</name>
    <dbReference type="NCBI Taxonomy" id="1303443"/>
    <lineage>
        <taxon>Eukaryota</taxon>
        <taxon>Fungi</taxon>
        <taxon>Dikarya</taxon>
        <taxon>Ascomycota</taxon>
        <taxon>Pezizomycotina</taxon>
        <taxon>Dothideomycetes</taxon>
        <taxon>Pleosporomycetidae</taxon>
        <taxon>Pleosporales</taxon>
        <taxon>Massarineae</taxon>
        <taxon>Periconiaceae</taxon>
        <taxon>Periconia</taxon>
    </lineage>
</organism>
<evidence type="ECO:0000313" key="3">
    <source>
        <dbReference type="Proteomes" id="UP001152607"/>
    </source>
</evidence>
<reference evidence="2" key="1">
    <citation type="submission" date="2023-01" db="EMBL/GenBank/DDBJ databases">
        <authorList>
            <person name="Van Ghelder C."/>
            <person name="Rancurel C."/>
        </authorList>
    </citation>
    <scope>NUCLEOTIDE SEQUENCE</scope>
    <source>
        <strain evidence="2">CNCM I-4278</strain>
    </source>
</reference>